<name>A0A8J2U6G4_9BACT</name>
<evidence type="ECO:0000313" key="1">
    <source>
        <dbReference type="EMBL" id="GGA82137.1"/>
    </source>
</evidence>
<reference evidence="1" key="2">
    <citation type="submission" date="2020-09" db="EMBL/GenBank/DDBJ databases">
        <authorList>
            <person name="Sun Q."/>
            <person name="Zhou Y."/>
        </authorList>
    </citation>
    <scope>NUCLEOTIDE SEQUENCE</scope>
    <source>
        <strain evidence="1">CGMCC 1.15448</strain>
    </source>
</reference>
<organism evidence="1 2">
    <name type="scientific">Puia dinghuensis</name>
    <dbReference type="NCBI Taxonomy" id="1792502"/>
    <lineage>
        <taxon>Bacteria</taxon>
        <taxon>Pseudomonadati</taxon>
        <taxon>Bacteroidota</taxon>
        <taxon>Chitinophagia</taxon>
        <taxon>Chitinophagales</taxon>
        <taxon>Chitinophagaceae</taxon>
        <taxon>Puia</taxon>
    </lineage>
</organism>
<keyword evidence="2" id="KW-1185">Reference proteome</keyword>
<dbReference type="AlphaFoldDB" id="A0A8J2U6G4"/>
<sequence>MKESKYYIDIEVDRLTNSITNTISGDSFPTEVLPVTKADLKSVTKKAGWKFDWKSEAKLTDRATYKLTIEGNPNIIQGLISISDYGDHFFMHLIESAPFNFGKPKLYEGVPGNLVAFACKESLEKGYEGFLSFFSKTRLIAHYEKTLQAVHVGGHRMVIYADAAAKLINRYFKN</sequence>
<dbReference type="Proteomes" id="UP000607559">
    <property type="component" value="Unassembled WGS sequence"/>
</dbReference>
<reference evidence="1" key="1">
    <citation type="journal article" date="2014" name="Int. J. Syst. Evol. Microbiol.">
        <title>Complete genome sequence of Corynebacterium casei LMG S-19264T (=DSM 44701T), isolated from a smear-ripened cheese.</title>
        <authorList>
            <consortium name="US DOE Joint Genome Institute (JGI-PGF)"/>
            <person name="Walter F."/>
            <person name="Albersmeier A."/>
            <person name="Kalinowski J."/>
            <person name="Ruckert C."/>
        </authorList>
    </citation>
    <scope>NUCLEOTIDE SEQUENCE</scope>
    <source>
        <strain evidence="1">CGMCC 1.15448</strain>
    </source>
</reference>
<protein>
    <submittedName>
        <fullName evidence="1">Uncharacterized protein</fullName>
    </submittedName>
</protein>
<evidence type="ECO:0000313" key="2">
    <source>
        <dbReference type="Proteomes" id="UP000607559"/>
    </source>
</evidence>
<dbReference type="RefSeq" id="WP_188927513.1">
    <property type="nucleotide sequence ID" value="NZ_BMJC01000001.1"/>
</dbReference>
<accession>A0A8J2U6G4</accession>
<comment type="caution">
    <text evidence="1">The sequence shown here is derived from an EMBL/GenBank/DDBJ whole genome shotgun (WGS) entry which is preliminary data.</text>
</comment>
<dbReference type="EMBL" id="BMJC01000001">
    <property type="protein sequence ID" value="GGA82137.1"/>
    <property type="molecule type" value="Genomic_DNA"/>
</dbReference>
<gene>
    <name evidence="1" type="ORF">GCM10011511_01380</name>
</gene>
<proteinExistence type="predicted"/>